<dbReference type="InterPro" id="IPR036388">
    <property type="entry name" value="WH-like_DNA-bd_sf"/>
</dbReference>
<evidence type="ECO:0000259" key="6">
    <source>
        <dbReference type="Pfam" id="PF08281"/>
    </source>
</evidence>
<dbReference type="Proteomes" id="UP001301012">
    <property type="component" value="Unassembled WGS sequence"/>
</dbReference>
<name>A0ABT7E5W3_9FIRM</name>
<feature type="domain" description="RNA polymerase sigma factor 70 region 4 type 2" evidence="6">
    <location>
        <begin position="123"/>
        <end position="169"/>
    </location>
</feature>
<dbReference type="InterPro" id="IPR014284">
    <property type="entry name" value="RNA_pol_sigma-70_dom"/>
</dbReference>
<dbReference type="NCBIfam" id="TIGR02937">
    <property type="entry name" value="sigma70-ECF"/>
    <property type="match status" value="1"/>
</dbReference>
<dbReference type="RefSeq" id="WP_284131300.1">
    <property type="nucleotide sequence ID" value="NZ_JASKYM010000001.1"/>
</dbReference>
<comment type="caution">
    <text evidence="7">The sequence shown here is derived from an EMBL/GenBank/DDBJ whole genome shotgun (WGS) entry which is preliminary data.</text>
</comment>
<keyword evidence="4" id="KW-0804">Transcription</keyword>
<dbReference type="InterPro" id="IPR013249">
    <property type="entry name" value="RNA_pol_sigma70_r4_t2"/>
</dbReference>
<evidence type="ECO:0000256" key="3">
    <source>
        <dbReference type="ARBA" id="ARBA00023082"/>
    </source>
</evidence>
<proteinExistence type="inferred from homology"/>
<gene>
    <name evidence="7" type="ORF">QOZ84_02070</name>
</gene>
<evidence type="ECO:0000313" key="7">
    <source>
        <dbReference type="EMBL" id="MDK2562320.1"/>
    </source>
</evidence>
<keyword evidence="2" id="KW-0805">Transcription regulation</keyword>
<organism evidence="7 8">
    <name type="scientific">Romboutsia sedimentorum</name>
    <dbReference type="NCBI Taxonomy" id="1368474"/>
    <lineage>
        <taxon>Bacteria</taxon>
        <taxon>Bacillati</taxon>
        <taxon>Bacillota</taxon>
        <taxon>Clostridia</taxon>
        <taxon>Peptostreptococcales</taxon>
        <taxon>Peptostreptococcaceae</taxon>
        <taxon>Romboutsia</taxon>
    </lineage>
</organism>
<dbReference type="Gene3D" id="1.10.10.10">
    <property type="entry name" value="Winged helix-like DNA-binding domain superfamily/Winged helix DNA-binding domain"/>
    <property type="match status" value="1"/>
</dbReference>
<keyword evidence="8" id="KW-1185">Reference proteome</keyword>
<evidence type="ECO:0000256" key="2">
    <source>
        <dbReference type="ARBA" id="ARBA00023015"/>
    </source>
</evidence>
<dbReference type="PANTHER" id="PTHR43133:SF51">
    <property type="entry name" value="RNA POLYMERASE SIGMA FACTOR"/>
    <property type="match status" value="1"/>
</dbReference>
<dbReference type="InterPro" id="IPR039425">
    <property type="entry name" value="RNA_pol_sigma-70-like"/>
</dbReference>
<dbReference type="Pfam" id="PF04542">
    <property type="entry name" value="Sigma70_r2"/>
    <property type="match status" value="1"/>
</dbReference>
<evidence type="ECO:0000259" key="5">
    <source>
        <dbReference type="Pfam" id="PF04542"/>
    </source>
</evidence>
<comment type="similarity">
    <text evidence="1">Belongs to the sigma-70 factor family. ECF subfamily.</text>
</comment>
<dbReference type="SUPFAM" id="SSF88946">
    <property type="entry name" value="Sigma2 domain of RNA polymerase sigma factors"/>
    <property type="match status" value="1"/>
</dbReference>
<accession>A0ABT7E5W3</accession>
<evidence type="ECO:0000256" key="4">
    <source>
        <dbReference type="ARBA" id="ARBA00023163"/>
    </source>
</evidence>
<dbReference type="InterPro" id="IPR007627">
    <property type="entry name" value="RNA_pol_sigma70_r2"/>
</dbReference>
<dbReference type="Gene3D" id="1.10.1740.10">
    <property type="match status" value="1"/>
</dbReference>
<sequence length="184" mass="21447">MKGDENLGFLPENELIKRSIKGDVKCYEALINKYKNYLYKISYSYTGNESDSLDIIQECVCKAWLSIKKLKKYSSFKSWIAKILVNCAYNHCKNKELPSLECIELLGSGNDFASDIDEKIDISNTIHLLRYEYKTVIILKYFDNLTIDEIAKIMDVSSNTVKTYLRRAKISMRDILKEGYLYER</sequence>
<evidence type="ECO:0000313" key="8">
    <source>
        <dbReference type="Proteomes" id="UP001301012"/>
    </source>
</evidence>
<evidence type="ECO:0000256" key="1">
    <source>
        <dbReference type="ARBA" id="ARBA00010641"/>
    </source>
</evidence>
<feature type="domain" description="RNA polymerase sigma-70 region 2" evidence="5">
    <location>
        <begin position="30"/>
        <end position="95"/>
    </location>
</feature>
<reference evidence="7 8" key="1">
    <citation type="submission" date="2023-05" db="EMBL/GenBank/DDBJ databases">
        <title>Rombocin, a short stable natural nisin variant, displays selective antimicrobial activity against Listeria monocytogenes and employs dual mode of action to kill target bacterial strains.</title>
        <authorList>
            <person name="Wambui J."/>
            <person name="Stephan R."/>
            <person name="Kuipers O.P."/>
        </authorList>
    </citation>
    <scope>NUCLEOTIDE SEQUENCE [LARGE SCALE GENOMIC DNA]</scope>
    <source>
        <strain evidence="7 8">RC002</strain>
    </source>
</reference>
<dbReference type="PANTHER" id="PTHR43133">
    <property type="entry name" value="RNA POLYMERASE ECF-TYPE SIGMA FACTO"/>
    <property type="match status" value="1"/>
</dbReference>
<dbReference type="Pfam" id="PF08281">
    <property type="entry name" value="Sigma70_r4_2"/>
    <property type="match status" value="1"/>
</dbReference>
<dbReference type="CDD" id="cd06171">
    <property type="entry name" value="Sigma70_r4"/>
    <property type="match status" value="1"/>
</dbReference>
<dbReference type="SUPFAM" id="SSF88659">
    <property type="entry name" value="Sigma3 and sigma4 domains of RNA polymerase sigma factors"/>
    <property type="match status" value="1"/>
</dbReference>
<dbReference type="EMBL" id="JASKYM010000001">
    <property type="protein sequence ID" value="MDK2562320.1"/>
    <property type="molecule type" value="Genomic_DNA"/>
</dbReference>
<dbReference type="InterPro" id="IPR013325">
    <property type="entry name" value="RNA_pol_sigma_r2"/>
</dbReference>
<dbReference type="InterPro" id="IPR013324">
    <property type="entry name" value="RNA_pol_sigma_r3/r4-like"/>
</dbReference>
<keyword evidence="3" id="KW-0731">Sigma factor</keyword>
<protein>
    <submittedName>
        <fullName evidence="7">RNA polymerase sigma factor</fullName>
    </submittedName>
</protein>